<dbReference type="AlphaFoldDB" id="A0A409WDF1"/>
<protein>
    <submittedName>
        <fullName evidence="1">Uncharacterized protein</fullName>
    </submittedName>
</protein>
<proteinExistence type="predicted"/>
<dbReference type="InParanoid" id="A0A409WDF1"/>
<sequence>MEIHEKRCEAGTILPKLLHLSAPKDLRARVLGIYESRRKADVCAYRKERTIGSALAQPLVSKAYDHIIDNLKQCPTTPPELLLTEFTEALAIATVMIVSNEEED</sequence>
<evidence type="ECO:0000313" key="2">
    <source>
        <dbReference type="Proteomes" id="UP000284706"/>
    </source>
</evidence>
<keyword evidence="2" id="KW-1185">Reference proteome</keyword>
<gene>
    <name evidence="1" type="ORF">CVT26_013389</name>
</gene>
<comment type="caution">
    <text evidence="1">The sequence shown here is derived from an EMBL/GenBank/DDBJ whole genome shotgun (WGS) entry which is preliminary data.</text>
</comment>
<dbReference type="EMBL" id="NHYE01005151">
    <property type="protein sequence ID" value="PPQ76511.1"/>
    <property type="molecule type" value="Genomic_DNA"/>
</dbReference>
<name>A0A409WDF1_9AGAR</name>
<organism evidence="1 2">
    <name type="scientific">Gymnopilus dilepis</name>
    <dbReference type="NCBI Taxonomy" id="231916"/>
    <lineage>
        <taxon>Eukaryota</taxon>
        <taxon>Fungi</taxon>
        <taxon>Dikarya</taxon>
        <taxon>Basidiomycota</taxon>
        <taxon>Agaricomycotina</taxon>
        <taxon>Agaricomycetes</taxon>
        <taxon>Agaricomycetidae</taxon>
        <taxon>Agaricales</taxon>
        <taxon>Agaricineae</taxon>
        <taxon>Hymenogastraceae</taxon>
        <taxon>Gymnopilus</taxon>
    </lineage>
</organism>
<accession>A0A409WDF1</accession>
<dbReference type="Proteomes" id="UP000284706">
    <property type="component" value="Unassembled WGS sequence"/>
</dbReference>
<reference evidence="1 2" key="1">
    <citation type="journal article" date="2018" name="Evol. Lett.">
        <title>Horizontal gene cluster transfer increased hallucinogenic mushroom diversity.</title>
        <authorList>
            <person name="Reynolds H.T."/>
            <person name="Vijayakumar V."/>
            <person name="Gluck-Thaler E."/>
            <person name="Korotkin H.B."/>
            <person name="Matheny P.B."/>
            <person name="Slot J.C."/>
        </authorList>
    </citation>
    <scope>NUCLEOTIDE SEQUENCE [LARGE SCALE GENOMIC DNA]</scope>
    <source>
        <strain evidence="1 2">SRW20</strain>
    </source>
</reference>
<evidence type="ECO:0000313" key="1">
    <source>
        <dbReference type="EMBL" id="PPQ76511.1"/>
    </source>
</evidence>